<protein>
    <submittedName>
        <fullName evidence="1">Uncharacterized protein</fullName>
    </submittedName>
</protein>
<evidence type="ECO:0000313" key="1">
    <source>
        <dbReference type="EMBL" id="KAB1252311.1"/>
    </source>
</evidence>
<keyword evidence="2" id="KW-1185">Reference proteome</keyword>
<feature type="non-terminal residue" evidence="1">
    <location>
        <position position="1"/>
    </location>
</feature>
<evidence type="ECO:0000313" key="2">
    <source>
        <dbReference type="Proteomes" id="UP000299084"/>
    </source>
</evidence>
<reference evidence="1 2" key="1">
    <citation type="journal article" date="2019" name="Mol. Ecol. Resour.">
        <title>Improving Illumina assemblies with Hi-C and long reads: an example with the North African dromedary.</title>
        <authorList>
            <person name="Elbers J.P."/>
            <person name="Rogers M.F."/>
            <person name="Perelman P.L."/>
            <person name="Proskuryakova A.A."/>
            <person name="Serdyukova N.A."/>
            <person name="Johnson W.E."/>
            <person name="Horin P."/>
            <person name="Corander J."/>
            <person name="Murphy D."/>
            <person name="Burger P.A."/>
        </authorList>
    </citation>
    <scope>NUCLEOTIDE SEQUENCE [LARGE SCALE GENOMIC DNA]</scope>
    <source>
        <strain evidence="1">Drom800</strain>
        <tissue evidence="1">Blood</tissue>
    </source>
</reference>
<name>A0A5N4C0B8_CAMDR</name>
<dbReference type="Proteomes" id="UP000299084">
    <property type="component" value="Unassembled WGS sequence"/>
</dbReference>
<accession>A0A5N4C0B8</accession>
<dbReference type="AlphaFoldDB" id="A0A5N4C0B8"/>
<proteinExistence type="predicted"/>
<dbReference type="EMBL" id="JWIN03000048">
    <property type="protein sequence ID" value="KAB1252311.1"/>
    <property type="molecule type" value="Genomic_DNA"/>
</dbReference>
<gene>
    <name evidence="1" type="ORF">Cadr_000031062</name>
</gene>
<sequence length="49" mass="5282">LPGDGQEGASHTKVPGRDVLDREISGSHLLITILQHLGVTRKQQVGNRP</sequence>
<organism evidence="1 2">
    <name type="scientific">Camelus dromedarius</name>
    <name type="common">Dromedary</name>
    <name type="synonym">Arabian camel</name>
    <dbReference type="NCBI Taxonomy" id="9838"/>
    <lineage>
        <taxon>Eukaryota</taxon>
        <taxon>Metazoa</taxon>
        <taxon>Chordata</taxon>
        <taxon>Craniata</taxon>
        <taxon>Vertebrata</taxon>
        <taxon>Euteleostomi</taxon>
        <taxon>Mammalia</taxon>
        <taxon>Eutheria</taxon>
        <taxon>Laurasiatheria</taxon>
        <taxon>Artiodactyla</taxon>
        <taxon>Tylopoda</taxon>
        <taxon>Camelidae</taxon>
        <taxon>Camelus</taxon>
    </lineage>
</organism>
<comment type="caution">
    <text evidence="1">The sequence shown here is derived from an EMBL/GenBank/DDBJ whole genome shotgun (WGS) entry which is preliminary data.</text>
</comment>